<evidence type="ECO:0000313" key="9">
    <source>
        <dbReference type="EMBL" id="RFU29097.1"/>
    </source>
</evidence>
<dbReference type="PANTHER" id="PTHR15561">
    <property type="entry name" value="CALCITONIN GENE-RELATED PEPTIDE-RECEPTOR COMPONENT PROTEIN"/>
    <property type="match status" value="1"/>
</dbReference>
<dbReference type="SUPFAM" id="SSF47819">
    <property type="entry name" value="HRDC-like"/>
    <property type="match status" value="1"/>
</dbReference>
<keyword evidence="10" id="KW-1185">Reference proteome</keyword>
<feature type="non-terminal residue" evidence="9">
    <location>
        <position position="156"/>
    </location>
</feature>
<gene>
    <name evidence="9" type="ORF">B7463_g7241</name>
</gene>
<evidence type="ECO:0000256" key="7">
    <source>
        <dbReference type="SAM" id="MobiDB-lite"/>
    </source>
</evidence>
<dbReference type="GO" id="GO:0006384">
    <property type="term" value="P:transcription initiation at RNA polymerase III promoter"/>
    <property type="evidence" value="ECO:0007669"/>
    <property type="project" value="InterPro"/>
</dbReference>
<dbReference type="InterPro" id="IPR038846">
    <property type="entry name" value="RPC9"/>
</dbReference>
<evidence type="ECO:0000259" key="8">
    <source>
        <dbReference type="SMART" id="SM00657"/>
    </source>
</evidence>
<dbReference type="Gene3D" id="1.20.1250.40">
    <property type="match status" value="1"/>
</dbReference>
<sequence>MKILESQSAVLTNYEVYTHLFNQKAKHDRKGQKRRRPGNLETIVKELLDYFHEAPSPLASKPFSYNEQTIYILLDRLRPYELAKAEILMIMNLRPTRPESLSTVIQDFEERFPDEQTQIDIANIVQDVLGAPDGAAERQAMTDNAKARKEQSEFDV</sequence>
<evidence type="ECO:0000256" key="1">
    <source>
        <dbReference type="ARBA" id="ARBA00004123"/>
    </source>
</evidence>
<dbReference type="PANTHER" id="PTHR15561:SF0">
    <property type="entry name" value="DNA-DIRECTED RNA POLYMERASE III SUBUNIT RPC9"/>
    <property type="match status" value="1"/>
</dbReference>
<keyword evidence="4" id="KW-0240">DNA-directed RNA polymerase</keyword>
<proteinExistence type="inferred from homology"/>
<feature type="compositionally biased region" description="Basic and acidic residues" evidence="7">
    <location>
        <begin position="145"/>
        <end position="156"/>
    </location>
</feature>
<evidence type="ECO:0000256" key="5">
    <source>
        <dbReference type="ARBA" id="ARBA00023163"/>
    </source>
</evidence>
<keyword evidence="5" id="KW-0804">Transcription</keyword>
<dbReference type="Pfam" id="PF03874">
    <property type="entry name" value="RNA_pol_Rpb4"/>
    <property type="match status" value="1"/>
</dbReference>
<protein>
    <recommendedName>
        <fullName evidence="3">DNA-directed RNA polymerase III subunit RPC9</fullName>
    </recommendedName>
</protein>
<dbReference type="SMART" id="SM00657">
    <property type="entry name" value="RPOL4c"/>
    <property type="match status" value="1"/>
</dbReference>
<reference evidence="9 10" key="1">
    <citation type="submission" date="2018-05" db="EMBL/GenBank/DDBJ databases">
        <title>Draft genome sequence of Scytalidium lignicola DSM 105466, a ubiquitous saprotrophic fungus.</title>
        <authorList>
            <person name="Buettner E."/>
            <person name="Gebauer A.M."/>
            <person name="Hofrichter M."/>
            <person name="Liers C."/>
            <person name="Kellner H."/>
        </authorList>
    </citation>
    <scope>NUCLEOTIDE SEQUENCE [LARGE SCALE GENOMIC DNA]</scope>
    <source>
        <strain evidence="9 10">DSM 105466</strain>
    </source>
</reference>
<dbReference type="InterPro" id="IPR006590">
    <property type="entry name" value="RNA_pol_Rpb4/RPC9_core"/>
</dbReference>
<dbReference type="InterPro" id="IPR005574">
    <property type="entry name" value="Rpb4/RPC9"/>
</dbReference>
<dbReference type="AlphaFoldDB" id="A0A3E2H714"/>
<dbReference type="OMA" id="WGMHNLA"/>
<dbReference type="GO" id="GO:0005666">
    <property type="term" value="C:RNA polymerase III complex"/>
    <property type="evidence" value="ECO:0007669"/>
    <property type="project" value="InterPro"/>
</dbReference>
<comment type="similarity">
    <text evidence="2">Belongs to the eukaryotic RPC9 RNA polymerase subunit family.</text>
</comment>
<dbReference type="InterPro" id="IPR010997">
    <property type="entry name" value="HRDC-like_sf"/>
</dbReference>
<feature type="region of interest" description="Disordered" evidence="7">
    <location>
        <begin position="134"/>
        <end position="156"/>
    </location>
</feature>
<dbReference type="OrthoDB" id="1746530at2759"/>
<dbReference type="GO" id="GO:0000166">
    <property type="term" value="F:nucleotide binding"/>
    <property type="evidence" value="ECO:0007669"/>
    <property type="project" value="InterPro"/>
</dbReference>
<feature type="non-terminal residue" evidence="9">
    <location>
        <position position="1"/>
    </location>
</feature>
<organism evidence="9 10">
    <name type="scientific">Scytalidium lignicola</name>
    <name type="common">Hyphomycete</name>
    <dbReference type="NCBI Taxonomy" id="5539"/>
    <lineage>
        <taxon>Eukaryota</taxon>
        <taxon>Fungi</taxon>
        <taxon>Dikarya</taxon>
        <taxon>Ascomycota</taxon>
        <taxon>Pezizomycotina</taxon>
        <taxon>Leotiomycetes</taxon>
        <taxon>Leotiomycetes incertae sedis</taxon>
        <taxon>Scytalidium</taxon>
    </lineage>
</organism>
<evidence type="ECO:0000313" key="10">
    <source>
        <dbReference type="Proteomes" id="UP000258309"/>
    </source>
</evidence>
<evidence type="ECO:0000256" key="4">
    <source>
        <dbReference type="ARBA" id="ARBA00022478"/>
    </source>
</evidence>
<dbReference type="EMBL" id="NCSJ02000139">
    <property type="protein sequence ID" value="RFU29097.1"/>
    <property type="molecule type" value="Genomic_DNA"/>
</dbReference>
<feature type="domain" description="RNA polymerase Rpb4/RPC9 core" evidence="8">
    <location>
        <begin position="1"/>
        <end position="132"/>
    </location>
</feature>
<accession>A0A3E2H714</accession>
<evidence type="ECO:0000256" key="2">
    <source>
        <dbReference type="ARBA" id="ARBA00006898"/>
    </source>
</evidence>
<comment type="subcellular location">
    <subcellularLocation>
        <location evidence="1">Nucleus</location>
    </subcellularLocation>
</comment>
<dbReference type="STRING" id="5539.A0A3E2H714"/>
<dbReference type="Proteomes" id="UP000258309">
    <property type="component" value="Unassembled WGS sequence"/>
</dbReference>
<dbReference type="InterPro" id="IPR038324">
    <property type="entry name" value="Rpb4/RPC9_sf"/>
</dbReference>
<keyword evidence="6" id="KW-0539">Nucleus</keyword>
<name>A0A3E2H714_SCYLI</name>
<comment type="caution">
    <text evidence="9">The sequence shown here is derived from an EMBL/GenBank/DDBJ whole genome shotgun (WGS) entry which is preliminary data.</text>
</comment>
<evidence type="ECO:0000256" key="3">
    <source>
        <dbReference type="ARBA" id="ARBA00016672"/>
    </source>
</evidence>
<evidence type="ECO:0000256" key="6">
    <source>
        <dbReference type="ARBA" id="ARBA00023242"/>
    </source>
</evidence>